<keyword evidence="8" id="KW-0132">Cell division</keyword>
<name>M2TP45_9SPHN</name>
<feature type="transmembrane region" description="Helical" evidence="6">
    <location>
        <begin position="21"/>
        <end position="46"/>
    </location>
</feature>
<gene>
    <name evidence="8" type="ORF">C725_1422</name>
</gene>
<keyword evidence="9" id="KW-1185">Reference proteome</keyword>
<evidence type="ECO:0000256" key="2">
    <source>
        <dbReference type="ARBA" id="ARBA00022475"/>
    </source>
</evidence>
<dbReference type="AlphaFoldDB" id="M2TP45"/>
<dbReference type="GO" id="GO:0005886">
    <property type="term" value="C:plasma membrane"/>
    <property type="evidence" value="ECO:0007669"/>
    <property type="project" value="UniProtKB-SubCell"/>
</dbReference>
<dbReference type="Proteomes" id="UP000011717">
    <property type="component" value="Unassembled WGS sequence"/>
</dbReference>
<dbReference type="InterPro" id="IPR004513">
    <property type="entry name" value="FtsX"/>
</dbReference>
<proteinExistence type="predicted"/>
<comment type="subcellular location">
    <subcellularLocation>
        <location evidence="1">Cell membrane</location>
        <topology evidence="1">Multi-pass membrane protein</topology>
    </subcellularLocation>
</comment>
<dbReference type="Pfam" id="PF02687">
    <property type="entry name" value="FtsX"/>
    <property type="match status" value="1"/>
</dbReference>
<keyword evidence="5 6" id="KW-0472">Membrane</keyword>
<keyword evidence="8" id="KW-0131">Cell cycle</keyword>
<evidence type="ECO:0000259" key="7">
    <source>
        <dbReference type="Pfam" id="PF02687"/>
    </source>
</evidence>
<feature type="domain" description="ABC3 transporter permease C-terminal" evidence="7">
    <location>
        <begin position="173"/>
        <end position="295"/>
    </location>
</feature>
<evidence type="ECO:0000256" key="3">
    <source>
        <dbReference type="ARBA" id="ARBA00022692"/>
    </source>
</evidence>
<keyword evidence="2" id="KW-1003">Cell membrane</keyword>
<sequence length="296" mass="31301">MNSFLQPRAERYRYLPRERAARTALPWIVALMVFLATLGVAAGIGLGSGVGALGRDFRGEITVQIVEPNPDLLPRQRDAVAAMLRSDGQVSGVRVLAEAELNRLLEPWLGGADLGDTLPMPAMIDARLDRGADLDRLERRVRALSPGAVIDDHARWFAPIGTLAAVLAGIALLAAVLLAAATAAIVVLGTRAGLSRHHESIAVLHLMGAEDSSVAALFQYRLARTALIGATTGFLLAVAVILLVGRLLANIGSGLVSASYLPLWGWAALLLVPVGAVALALYTSRLTVERALRHSL</sequence>
<keyword evidence="3 6" id="KW-0812">Transmembrane</keyword>
<dbReference type="PANTHER" id="PTHR47755">
    <property type="entry name" value="CELL DIVISION PROTEIN FTSX"/>
    <property type="match status" value="1"/>
</dbReference>
<evidence type="ECO:0000256" key="1">
    <source>
        <dbReference type="ARBA" id="ARBA00004651"/>
    </source>
</evidence>
<feature type="transmembrane region" description="Helical" evidence="6">
    <location>
        <begin position="226"/>
        <end position="249"/>
    </location>
</feature>
<dbReference type="OrthoDB" id="8478373at2"/>
<organism evidence="8 9">
    <name type="scientific">Pacificimonas flava</name>
    <dbReference type="NCBI Taxonomy" id="1234595"/>
    <lineage>
        <taxon>Bacteria</taxon>
        <taxon>Pseudomonadati</taxon>
        <taxon>Pseudomonadota</taxon>
        <taxon>Alphaproteobacteria</taxon>
        <taxon>Sphingomonadales</taxon>
        <taxon>Sphingosinicellaceae</taxon>
        <taxon>Pacificimonas</taxon>
    </lineage>
</organism>
<evidence type="ECO:0000256" key="5">
    <source>
        <dbReference type="ARBA" id="ARBA00023136"/>
    </source>
</evidence>
<keyword evidence="4 6" id="KW-1133">Transmembrane helix</keyword>
<evidence type="ECO:0000256" key="4">
    <source>
        <dbReference type="ARBA" id="ARBA00022989"/>
    </source>
</evidence>
<dbReference type="PATRIC" id="fig|1234595.3.peg.1425"/>
<reference evidence="8 9" key="1">
    <citation type="journal article" date="2013" name="Genome Announc.">
        <title>Draft Genome Sequence of Strain JLT2015T, Belonging to the Family Sphingomonadaceae of the Alphaproteobacteria.</title>
        <authorList>
            <person name="Tang K."/>
            <person name="Liu K."/>
            <person name="Li S."/>
            <person name="Jiao N."/>
        </authorList>
    </citation>
    <scope>NUCLEOTIDE SEQUENCE [LARGE SCALE GENOMIC DNA]</scope>
    <source>
        <strain evidence="8 9">JLT2015</strain>
    </source>
</reference>
<dbReference type="GO" id="GO:0051301">
    <property type="term" value="P:cell division"/>
    <property type="evidence" value="ECO:0007669"/>
    <property type="project" value="UniProtKB-KW"/>
</dbReference>
<dbReference type="RefSeq" id="WP_008601320.1">
    <property type="nucleotide sequence ID" value="NZ_AMRV01000003.1"/>
</dbReference>
<dbReference type="EMBL" id="AMRV01000003">
    <property type="protein sequence ID" value="EMD83521.1"/>
    <property type="molecule type" value="Genomic_DNA"/>
</dbReference>
<evidence type="ECO:0000313" key="8">
    <source>
        <dbReference type="EMBL" id="EMD83521.1"/>
    </source>
</evidence>
<accession>M2TP45</accession>
<dbReference type="GO" id="GO:0032153">
    <property type="term" value="C:cell division site"/>
    <property type="evidence" value="ECO:0007669"/>
    <property type="project" value="TreeGrafter"/>
</dbReference>
<comment type="caution">
    <text evidence="8">The sequence shown here is derived from an EMBL/GenBank/DDBJ whole genome shotgun (WGS) entry which is preliminary data.</text>
</comment>
<feature type="transmembrane region" description="Helical" evidence="6">
    <location>
        <begin position="163"/>
        <end position="188"/>
    </location>
</feature>
<dbReference type="PANTHER" id="PTHR47755:SF1">
    <property type="entry name" value="CELL DIVISION PROTEIN FTSX"/>
    <property type="match status" value="1"/>
</dbReference>
<dbReference type="InterPro" id="IPR003838">
    <property type="entry name" value="ABC3_permease_C"/>
</dbReference>
<feature type="transmembrane region" description="Helical" evidence="6">
    <location>
        <begin position="261"/>
        <end position="283"/>
    </location>
</feature>
<protein>
    <submittedName>
        <fullName evidence="8">Cell division protein FtsX</fullName>
    </submittedName>
</protein>
<evidence type="ECO:0000313" key="9">
    <source>
        <dbReference type="Proteomes" id="UP000011717"/>
    </source>
</evidence>
<evidence type="ECO:0000256" key="6">
    <source>
        <dbReference type="SAM" id="Phobius"/>
    </source>
</evidence>